<dbReference type="Proteomes" id="UP000269945">
    <property type="component" value="Unassembled WGS sequence"/>
</dbReference>
<comment type="caution">
    <text evidence="2">The sequence shown here is derived from an EMBL/GenBank/DDBJ whole genome shotgun (WGS) entry which is preliminary data.</text>
</comment>
<accession>A0A9X9ME06</accession>
<proteinExistence type="predicted"/>
<organism evidence="2 3">
    <name type="scientific">Gulo gulo</name>
    <name type="common">Wolverine</name>
    <name type="synonym">Gluton</name>
    <dbReference type="NCBI Taxonomy" id="48420"/>
    <lineage>
        <taxon>Eukaryota</taxon>
        <taxon>Metazoa</taxon>
        <taxon>Chordata</taxon>
        <taxon>Craniata</taxon>
        <taxon>Vertebrata</taxon>
        <taxon>Euteleostomi</taxon>
        <taxon>Mammalia</taxon>
        <taxon>Eutheria</taxon>
        <taxon>Laurasiatheria</taxon>
        <taxon>Carnivora</taxon>
        <taxon>Caniformia</taxon>
        <taxon>Musteloidea</taxon>
        <taxon>Mustelidae</taxon>
        <taxon>Guloninae</taxon>
        <taxon>Gulo</taxon>
    </lineage>
</organism>
<feature type="region of interest" description="Disordered" evidence="1">
    <location>
        <begin position="35"/>
        <end position="75"/>
    </location>
</feature>
<sequence length="143" mass="14934">VGRARLGVCVRRCAPPGQAPPGWGSWAVPLEGGLVKAASGGSEESGGQHVGSSWPHQRGDPRSRLQPGPGLPWGWGPWERHDASFSLRNIEEILAARGEKVCRVAGEGALELVLEAAGNPRSTPAPEGGEDQDPTHPGKTEPS</sequence>
<feature type="compositionally biased region" description="Basic and acidic residues" evidence="1">
    <location>
        <begin position="133"/>
        <end position="143"/>
    </location>
</feature>
<feature type="region of interest" description="Disordered" evidence="1">
    <location>
        <begin position="115"/>
        <end position="143"/>
    </location>
</feature>
<gene>
    <name evidence="2" type="ORF">BN2614_LOCUS5</name>
</gene>
<protein>
    <submittedName>
        <fullName evidence="2">Uncharacterized protein</fullName>
    </submittedName>
</protein>
<dbReference type="EMBL" id="CYRY02046812">
    <property type="protein sequence ID" value="VCX42599.1"/>
    <property type="molecule type" value="Genomic_DNA"/>
</dbReference>
<keyword evidence="3" id="KW-1185">Reference proteome</keyword>
<evidence type="ECO:0000313" key="2">
    <source>
        <dbReference type="EMBL" id="VCX42599.1"/>
    </source>
</evidence>
<name>A0A9X9ME06_GULGU</name>
<feature type="non-terminal residue" evidence="2">
    <location>
        <position position="1"/>
    </location>
</feature>
<evidence type="ECO:0000256" key="1">
    <source>
        <dbReference type="SAM" id="MobiDB-lite"/>
    </source>
</evidence>
<dbReference type="AlphaFoldDB" id="A0A9X9ME06"/>
<feature type="compositionally biased region" description="Low complexity" evidence="1">
    <location>
        <begin position="39"/>
        <end position="53"/>
    </location>
</feature>
<reference evidence="2 3" key="1">
    <citation type="submission" date="2018-10" db="EMBL/GenBank/DDBJ databases">
        <authorList>
            <person name="Ekblom R."/>
            <person name="Jareborg N."/>
        </authorList>
    </citation>
    <scope>NUCLEOTIDE SEQUENCE [LARGE SCALE GENOMIC DNA]</scope>
    <source>
        <tissue evidence="2">Muscle</tissue>
    </source>
</reference>
<evidence type="ECO:0000313" key="3">
    <source>
        <dbReference type="Proteomes" id="UP000269945"/>
    </source>
</evidence>